<name>A0ABS0QN11_9STAP</name>
<sequence>MENIKKYIQIRKNGFDYEVVYKSYDGLEVSSFEFKGLLTLRNLSDFEYELQNGAICDVDIDSFDKYDTHTLFDLIKSSGLFEDEPETHEEMRLTALQIVNSEIRKVSDIDKYDINFVEDNSEFEPDYIEKLTQDYPDVNYDQHFFIVDYVDSAQGLIAVLNANEVTTYRDLVDVIECP</sequence>
<dbReference type="RefSeq" id="WP_115870754.1">
    <property type="nucleotide sequence ID" value="NZ_JAEDAQ010000002.1"/>
</dbReference>
<accession>A0ABS0QN11</accession>
<protein>
    <recommendedName>
        <fullName evidence="3">DUF2004 domain-containing protein</fullName>
    </recommendedName>
</protein>
<organism evidence="1 2">
    <name type="scientific">Staphylococcus felis</name>
    <dbReference type="NCBI Taxonomy" id="46127"/>
    <lineage>
        <taxon>Bacteria</taxon>
        <taxon>Bacillati</taxon>
        <taxon>Bacillota</taxon>
        <taxon>Bacilli</taxon>
        <taxon>Bacillales</taxon>
        <taxon>Staphylococcaceae</taxon>
        <taxon>Staphylococcus</taxon>
    </lineage>
</organism>
<dbReference type="Proteomes" id="UP000597038">
    <property type="component" value="Unassembled WGS sequence"/>
</dbReference>
<comment type="caution">
    <text evidence="1">The sequence shown here is derived from an EMBL/GenBank/DDBJ whole genome shotgun (WGS) entry which is preliminary data.</text>
</comment>
<reference evidence="1 2" key="1">
    <citation type="submission" date="2020-12" db="EMBL/GenBank/DDBJ databases">
        <title>Genomic analysis of Staphylococcus felis from a cat with skin infection.</title>
        <authorList>
            <person name="Aslantas O."/>
            <person name="Keskin O."/>
            <person name="Buyukaltay K."/>
            <person name="Gullu Yucetepe A."/>
        </authorList>
    </citation>
    <scope>NUCLEOTIDE SEQUENCE [LARGE SCALE GENOMIC DNA]</scope>
    <source>
        <strain evidence="1 2">HARRANVET</strain>
    </source>
</reference>
<gene>
    <name evidence="1" type="ORF">I9026_01850</name>
</gene>
<proteinExistence type="predicted"/>
<evidence type="ECO:0000313" key="1">
    <source>
        <dbReference type="EMBL" id="MBH9580115.1"/>
    </source>
</evidence>
<keyword evidence="2" id="KW-1185">Reference proteome</keyword>
<evidence type="ECO:0000313" key="2">
    <source>
        <dbReference type="Proteomes" id="UP000597038"/>
    </source>
</evidence>
<evidence type="ECO:0008006" key="3">
    <source>
        <dbReference type="Google" id="ProtNLM"/>
    </source>
</evidence>
<dbReference type="EMBL" id="JAEDAQ010000002">
    <property type="protein sequence ID" value="MBH9580115.1"/>
    <property type="molecule type" value="Genomic_DNA"/>
</dbReference>